<dbReference type="Proteomes" id="UP000218334">
    <property type="component" value="Unassembled WGS sequence"/>
</dbReference>
<keyword evidence="3" id="KW-1185">Reference proteome</keyword>
<evidence type="ECO:0000256" key="1">
    <source>
        <dbReference type="SAM" id="Phobius"/>
    </source>
</evidence>
<evidence type="ECO:0000313" key="3">
    <source>
        <dbReference type="Proteomes" id="UP000218334"/>
    </source>
</evidence>
<keyword evidence="1" id="KW-0472">Membrane</keyword>
<dbReference type="EMBL" id="KZ293416">
    <property type="protein sequence ID" value="PBK77429.1"/>
    <property type="molecule type" value="Genomic_DNA"/>
</dbReference>
<keyword evidence="1" id="KW-0812">Transmembrane</keyword>
<dbReference type="AlphaFoldDB" id="A0A2H3C2W2"/>
<feature type="transmembrane region" description="Helical" evidence="1">
    <location>
        <begin position="20"/>
        <end position="39"/>
    </location>
</feature>
<protein>
    <submittedName>
        <fullName evidence="2">Uncharacterized protein</fullName>
    </submittedName>
</protein>
<name>A0A2H3C2W2_9AGAR</name>
<gene>
    <name evidence="2" type="ORF">ARMSODRAFT_281373</name>
</gene>
<sequence length="174" mass="19467">MSQNVRSLSRTWITPRCHAFVSFALMSTVEYSLLCVMAVRGHLDRSARSLFPLLLLTTPSDVIALLSSPMAFVHFLQGHCRGRASRVARMPRYRRPQSAHRKSLTRLLISAHTFHDDGASAASERSVWRMDPMLCLDAAPIALSFVDLVVSFPISRLLLWRPLISGHPLASRSS</sequence>
<reference evidence="3" key="1">
    <citation type="journal article" date="2017" name="Nat. Ecol. Evol.">
        <title>Genome expansion and lineage-specific genetic innovations in the forest pathogenic fungi Armillaria.</title>
        <authorList>
            <person name="Sipos G."/>
            <person name="Prasanna A.N."/>
            <person name="Walter M.C."/>
            <person name="O'Connor E."/>
            <person name="Balint B."/>
            <person name="Krizsan K."/>
            <person name="Kiss B."/>
            <person name="Hess J."/>
            <person name="Varga T."/>
            <person name="Slot J."/>
            <person name="Riley R."/>
            <person name="Boka B."/>
            <person name="Rigling D."/>
            <person name="Barry K."/>
            <person name="Lee J."/>
            <person name="Mihaltcheva S."/>
            <person name="LaButti K."/>
            <person name="Lipzen A."/>
            <person name="Waldron R."/>
            <person name="Moloney N.M."/>
            <person name="Sperisen C."/>
            <person name="Kredics L."/>
            <person name="Vagvoelgyi C."/>
            <person name="Patrignani A."/>
            <person name="Fitzpatrick D."/>
            <person name="Nagy I."/>
            <person name="Doyle S."/>
            <person name="Anderson J.B."/>
            <person name="Grigoriev I.V."/>
            <person name="Gueldener U."/>
            <person name="Muensterkoetter M."/>
            <person name="Nagy L.G."/>
        </authorList>
    </citation>
    <scope>NUCLEOTIDE SEQUENCE [LARGE SCALE GENOMIC DNA]</scope>
    <source>
        <strain evidence="3">28-4</strain>
    </source>
</reference>
<feature type="transmembrane region" description="Helical" evidence="1">
    <location>
        <begin position="51"/>
        <end position="76"/>
    </location>
</feature>
<evidence type="ECO:0000313" key="2">
    <source>
        <dbReference type="EMBL" id="PBK77429.1"/>
    </source>
</evidence>
<proteinExistence type="predicted"/>
<keyword evidence="1" id="KW-1133">Transmembrane helix</keyword>
<organism evidence="2 3">
    <name type="scientific">Armillaria solidipes</name>
    <dbReference type="NCBI Taxonomy" id="1076256"/>
    <lineage>
        <taxon>Eukaryota</taxon>
        <taxon>Fungi</taxon>
        <taxon>Dikarya</taxon>
        <taxon>Basidiomycota</taxon>
        <taxon>Agaricomycotina</taxon>
        <taxon>Agaricomycetes</taxon>
        <taxon>Agaricomycetidae</taxon>
        <taxon>Agaricales</taxon>
        <taxon>Marasmiineae</taxon>
        <taxon>Physalacriaceae</taxon>
        <taxon>Armillaria</taxon>
    </lineage>
</organism>
<accession>A0A2H3C2W2</accession>